<name>A0ABU3KAY1_9BACT</name>
<evidence type="ECO:0000256" key="4">
    <source>
        <dbReference type="ARBA" id="ARBA00022982"/>
    </source>
</evidence>
<dbReference type="Pfam" id="PF09459">
    <property type="entry name" value="EB_dh"/>
    <property type="match status" value="1"/>
</dbReference>
<evidence type="ECO:0000256" key="6">
    <source>
        <dbReference type="SAM" id="Phobius"/>
    </source>
</evidence>
<keyword evidence="3" id="KW-0479">Metal-binding</keyword>
<dbReference type="EMBL" id="JAQOUE010000001">
    <property type="protein sequence ID" value="MDT7043564.1"/>
    <property type="molecule type" value="Genomic_DNA"/>
</dbReference>
<dbReference type="InterPro" id="IPR019020">
    <property type="entry name" value="Cyt-c552/DMSO_Rdtase_haem-bd"/>
</dbReference>
<keyword evidence="6" id="KW-1133">Transmembrane helix</keyword>
<keyword evidence="4" id="KW-0249">Electron transport</keyword>
<sequence>MGREKVLGVALGAILMTTGLSASLSIASEPPPEGDTGSVAVRLYLTEGALPTNDPNAASWNTIQPSEFKLAPQVHWPDRIQEVTVKSVKVRGMHNGQDLAIMVEYEDPSESPADAAALEFMVGDKMSHFAHGQEMLQVEGGPVNIWYWKNSDGKGTDMSAKGFKTLRVQDQQDVSAMGTWQGGTWRVVFSRPLATGDEHDVQITPGEWRNIAFAFWDGELVDGEAREKGSQKAVSSWWSVRAEPSPDNSLYGYVVLGIAIAAGFEFFLIRKIRRGNQA</sequence>
<gene>
    <name evidence="8" type="ORF">PPG34_14495</name>
</gene>
<keyword evidence="5" id="KW-0408">Iron</keyword>
<evidence type="ECO:0000259" key="7">
    <source>
        <dbReference type="Pfam" id="PF09459"/>
    </source>
</evidence>
<dbReference type="Proteomes" id="UP001250932">
    <property type="component" value="Unassembled WGS sequence"/>
</dbReference>
<evidence type="ECO:0000256" key="2">
    <source>
        <dbReference type="ARBA" id="ARBA00022617"/>
    </source>
</evidence>
<evidence type="ECO:0000313" key="9">
    <source>
        <dbReference type="Proteomes" id="UP001250932"/>
    </source>
</evidence>
<dbReference type="RefSeq" id="WP_313834130.1">
    <property type="nucleotide sequence ID" value="NZ_JAQOUE010000001.1"/>
</dbReference>
<keyword evidence="2" id="KW-0349">Heme</keyword>
<protein>
    <submittedName>
        <fullName evidence="8">Ethylbenzene dehydrogenase-related protein</fullName>
    </submittedName>
</protein>
<dbReference type="Gene3D" id="2.60.40.1190">
    <property type="match status" value="1"/>
</dbReference>
<feature type="domain" description="Cytochrome c-552/DMSO reductase-like haem-binding" evidence="7">
    <location>
        <begin position="169"/>
        <end position="219"/>
    </location>
</feature>
<keyword evidence="6" id="KW-0812">Transmembrane</keyword>
<keyword evidence="9" id="KW-1185">Reference proteome</keyword>
<keyword evidence="1" id="KW-0813">Transport</keyword>
<comment type="caution">
    <text evidence="8">The sequence shown here is derived from an EMBL/GenBank/DDBJ whole genome shotgun (WGS) entry which is preliminary data.</text>
</comment>
<organism evidence="8 9">
    <name type="scientific">Candidatus Nitronereus thalassa</name>
    <dbReference type="NCBI Taxonomy" id="3020898"/>
    <lineage>
        <taxon>Bacteria</taxon>
        <taxon>Pseudomonadati</taxon>
        <taxon>Nitrospirota</taxon>
        <taxon>Nitrospiria</taxon>
        <taxon>Nitrospirales</taxon>
        <taxon>Nitrospiraceae</taxon>
        <taxon>Candidatus Nitronereus</taxon>
    </lineage>
</organism>
<proteinExistence type="predicted"/>
<evidence type="ECO:0000256" key="1">
    <source>
        <dbReference type="ARBA" id="ARBA00022448"/>
    </source>
</evidence>
<evidence type="ECO:0000256" key="5">
    <source>
        <dbReference type="ARBA" id="ARBA00023004"/>
    </source>
</evidence>
<reference evidence="8 9" key="1">
    <citation type="journal article" date="2023" name="ISME J.">
        <title>Cultivation and genomic characterization of novel and ubiquitous marine nitrite-oxidizing bacteria from the Nitrospirales.</title>
        <authorList>
            <person name="Mueller A.J."/>
            <person name="Daebeler A."/>
            <person name="Herbold C.W."/>
            <person name="Kirkegaard R.H."/>
            <person name="Daims H."/>
        </authorList>
    </citation>
    <scope>NUCLEOTIDE SEQUENCE [LARGE SCALE GENOMIC DNA]</scope>
    <source>
        <strain evidence="8 9">EB</strain>
    </source>
</reference>
<keyword evidence="6" id="KW-0472">Membrane</keyword>
<feature type="transmembrane region" description="Helical" evidence="6">
    <location>
        <begin position="250"/>
        <end position="269"/>
    </location>
</feature>
<evidence type="ECO:0000313" key="8">
    <source>
        <dbReference type="EMBL" id="MDT7043564.1"/>
    </source>
</evidence>
<accession>A0ABU3KAY1</accession>
<evidence type="ECO:0000256" key="3">
    <source>
        <dbReference type="ARBA" id="ARBA00022723"/>
    </source>
</evidence>